<dbReference type="Pfam" id="PF01061">
    <property type="entry name" value="ABC2_membrane"/>
    <property type="match status" value="1"/>
</dbReference>
<evidence type="ECO:0000313" key="11">
    <source>
        <dbReference type="EMBL" id="KAK2570404.1"/>
    </source>
</evidence>
<evidence type="ECO:0000256" key="8">
    <source>
        <dbReference type="ARBA" id="ARBA00023136"/>
    </source>
</evidence>
<gene>
    <name evidence="11" type="ORF">P5673_005210</name>
</gene>
<dbReference type="GO" id="GO:0140359">
    <property type="term" value="F:ABC-type transporter activity"/>
    <property type="evidence" value="ECO:0007669"/>
    <property type="project" value="InterPro"/>
</dbReference>
<organism evidence="11 12">
    <name type="scientific">Acropora cervicornis</name>
    <name type="common">Staghorn coral</name>
    <dbReference type="NCBI Taxonomy" id="6130"/>
    <lineage>
        <taxon>Eukaryota</taxon>
        <taxon>Metazoa</taxon>
        <taxon>Cnidaria</taxon>
        <taxon>Anthozoa</taxon>
        <taxon>Hexacorallia</taxon>
        <taxon>Scleractinia</taxon>
        <taxon>Astrocoeniina</taxon>
        <taxon>Acroporidae</taxon>
        <taxon>Acropora</taxon>
    </lineage>
</organism>
<protein>
    <submittedName>
        <fullName evidence="11">Protein white</fullName>
    </submittedName>
</protein>
<evidence type="ECO:0000256" key="4">
    <source>
        <dbReference type="ARBA" id="ARBA00022692"/>
    </source>
</evidence>
<dbReference type="EMBL" id="JARQWQ010000008">
    <property type="protein sequence ID" value="KAK2570404.1"/>
    <property type="molecule type" value="Genomic_DNA"/>
</dbReference>
<keyword evidence="12" id="KW-1185">Reference proteome</keyword>
<feature type="domain" description="AAA+ ATPase" evidence="10">
    <location>
        <begin position="108"/>
        <end position="260"/>
    </location>
</feature>
<evidence type="ECO:0000313" key="12">
    <source>
        <dbReference type="Proteomes" id="UP001249851"/>
    </source>
</evidence>
<keyword evidence="3" id="KW-0813">Transport</keyword>
<feature type="transmembrane region" description="Helical" evidence="9">
    <location>
        <begin position="385"/>
        <end position="406"/>
    </location>
</feature>
<dbReference type="InterPro" id="IPR013525">
    <property type="entry name" value="ABC2_TM"/>
</dbReference>
<dbReference type="PANTHER" id="PTHR48041">
    <property type="entry name" value="ABC TRANSPORTER G FAMILY MEMBER 28"/>
    <property type="match status" value="1"/>
</dbReference>
<evidence type="ECO:0000259" key="10">
    <source>
        <dbReference type="SMART" id="SM00382"/>
    </source>
</evidence>
<keyword evidence="8 9" id="KW-0472">Membrane</keyword>
<name>A0AAD9QZJ3_ACRCE</name>
<evidence type="ECO:0000256" key="2">
    <source>
        <dbReference type="ARBA" id="ARBA00005814"/>
    </source>
</evidence>
<sequence>MEESGSSSLVNHEETIQNFNSPDATVPGEVGSGGLYFPTKYDGAGSPVIANVTSVEDLKEKVTLSWRNINVFVPQPGPSLCKRLCGGQKDDEPRVRQILFDVNGKIESGTLLAVMGSSGAGKSTLMNVLAHRNIGQIQVAGTVAVNGHAMGIDINSLSAYVQQEDLFIGSLTVREHLTFQAALRMEKHTPEKRRKERIEEVMLEVLTNPPLLFADEPTSGLDSFMAQSVIASLQRLASSGHTIIILLLAEGRTAYMGTTTEALPYFQRLGYECPTNYNPADYFVQTLAIVPGDEERCRERVKEICDVHRGLEAEAIKSESGYNSHAQASWCRQLRAVLWRSWISNNRDAVVFRIRVFQAIVTALIAGLIYLQIPYDQDGIQNIGGVYFFLVTSASFSNLQGVLFVFPIELPVFLREHKNGMYRSDVYYLAKTLAEVPVFILSPLLLVSISYWMIGYVISTLAPTVTAATSLGPPLMLPLLIFGGFFLKTTSVPVYFVWLKYVSWFMYGFEALIINQWKDYGPIACGNNNSTTTRCVPNGNEAIKFLGFKEDNMLLDIYCLLALLVGFRIISFLFLLRRAYKEQ</sequence>
<dbReference type="InterPro" id="IPR003439">
    <property type="entry name" value="ABC_transporter-like_ATP-bd"/>
</dbReference>
<comment type="subcellular location">
    <subcellularLocation>
        <location evidence="1">Membrane</location>
        <topology evidence="1">Multi-pass membrane protein</topology>
    </subcellularLocation>
</comment>
<dbReference type="InterPro" id="IPR003593">
    <property type="entry name" value="AAA+_ATPase"/>
</dbReference>
<dbReference type="GO" id="GO:0005524">
    <property type="term" value="F:ATP binding"/>
    <property type="evidence" value="ECO:0007669"/>
    <property type="project" value="UniProtKB-KW"/>
</dbReference>
<comment type="similarity">
    <text evidence="2">Belongs to the ABC transporter superfamily. ABCG family. Eye pigment precursor importer (TC 3.A.1.204) subfamily.</text>
</comment>
<dbReference type="SUPFAM" id="SSF52540">
    <property type="entry name" value="P-loop containing nucleoside triphosphate hydrolases"/>
    <property type="match status" value="1"/>
</dbReference>
<dbReference type="InterPro" id="IPR027417">
    <property type="entry name" value="P-loop_NTPase"/>
</dbReference>
<dbReference type="InterPro" id="IPR050352">
    <property type="entry name" value="ABCG_transporters"/>
</dbReference>
<feature type="transmembrane region" description="Helical" evidence="9">
    <location>
        <begin position="426"/>
        <end position="445"/>
    </location>
</feature>
<dbReference type="PANTHER" id="PTHR48041:SF139">
    <property type="entry name" value="PROTEIN SCARLET"/>
    <property type="match status" value="1"/>
</dbReference>
<dbReference type="AlphaFoldDB" id="A0AAD9QZJ3"/>
<dbReference type="SMART" id="SM00382">
    <property type="entry name" value="AAA"/>
    <property type="match status" value="1"/>
</dbReference>
<evidence type="ECO:0000256" key="6">
    <source>
        <dbReference type="ARBA" id="ARBA00022840"/>
    </source>
</evidence>
<dbReference type="Pfam" id="PF00005">
    <property type="entry name" value="ABC_tran"/>
    <property type="match status" value="1"/>
</dbReference>
<feature type="transmembrane region" description="Helical" evidence="9">
    <location>
        <begin position="350"/>
        <end position="373"/>
    </location>
</feature>
<proteinExistence type="inferred from homology"/>
<keyword evidence="6" id="KW-0067">ATP-binding</keyword>
<dbReference type="GO" id="GO:0016887">
    <property type="term" value="F:ATP hydrolysis activity"/>
    <property type="evidence" value="ECO:0007669"/>
    <property type="project" value="InterPro"/>
</dbReference>
<comment type="caution">
    <text evidence="11">The sequence shown here is derived from an EMBL/GenBank/DDBJ whole genome shotgun (WGS) entry which is preliminary data.</text>
</comment>
<feature type="transmembrane region" description="Helical" evidence="9">
    <location>
        <begin position="555"/>
        <end position="576"/>
    </location>
</feature>
<keyword evidence="7 9" id="KW-1133">Transmembrane helix</keyword>
<dbReference type="Gene3D" id="3.40.50.300">
    <property type="entry name" value="P-loop containing nucleotide triphosphate hydrolases"/>
    <property type="match status" value="2"/>
</dbReference>
<dbReference type="Proteomes" id="UP001249851">
    <property type="component" value="Unassembled WGS sequence"/>
</dbReference>
<reference evidence="11" key="2">
    <citation type="journal article" date="2023" name="Science">
        <title>Genomic signatures of disease resistance in endangered staghorn corals.</title>
        <authorList>
            <person name="Vollmer S.V."/>
            <person name="Selwyn J.D."/>
            <person name="Despard B.A."/>
            <person name="Roesel C.L."/>
        </authorList>
    </citation>
    <scope>NUCLEOTIDE SEQUENCE</scope>
    <source>
        <strain evidence="11">K2</strain>
    </source>
</reference>
<keyword evidence="4 9" id="KW-0812">Transmembrane</keyword>
<evidence type="ECO:0000256" key="7">
    <source>
        <dbReference type="ARBA" id="ARBA00022989"/>
    </source>
</evidence>
<reference evidence="11" key="1">
    <citation type="journal article" date="2023" name="G3 (Bethesda)">
        <title>Whole genome assembly and annotation of the endangered Caribbean coral Acropora cervicornis.</title>
        <authorList>
            <person name="Selwyn J.D."/>
            <person name="Vollmer S.V."/>
        </authorList>
    </citation>
    <scope>NUCLEOTIDE SEQUENCE</scope>
    <source>
        <strain evidence="11">K2</strain>
    </source>
</reference>
<keyword evidence="5" id="KW-0547">Nucleotide-binding</keyword>
<evidence type="ECO:0000256" key="1">
    <source>
        <dbReference type="ARBA" id="ARBA00004141"/>
    </source>
</evidence>
<evidence type="ECO:0000256" key="3">
    <source>
        <dbReference type="ARBA" id="ARBA00022448"/>
    </source>
</evidence>
<accession>A0AAD9QZJ3</accession>
<dbReference type="GO" id="GO:0005886">
    <property type="term" value="C:plasma membrane"/>
    <property type="evidence" value="ECO:0007669"/>
    <property type="project" value="TreeGrafter"/>
</dbReference>
<evidence type="ECO:0000256" key="9">
    <source>
        <dbReference type="SAM" id="Phobius"/>
    </source>
</evidence>
<evidence type="ECO:0000256" key="5">
    <source>
        <dbReference type="ARBA" id="ARBA00022741"/>
    </source>
</evidence>